<keyword evidence="1" id="KW-0489">Methyltransferase</keyword>
<dbReference type="GO" id="GO:0008168">
    <property type="term" value="F:methyltransferase activity"/>
    <property type="evidence" value="ECO:0007669"/>
    <property type="project" value="UniProtKB-KW"/>
</dbReference>
<reference evidence="4" key="1">
    <citation type="journal article" date="2019" name="Plant J.">
        <title>Chlorella vulgaris genome assembly and annotation reveals the molecular basis for metabolic acclimation to high light conditions.</title>
        <authorList>
            <person name="Cecchin M."/>
            <person name="Marcolungo L."/>
            <person name="Rossato M."/>
            <person name="Girolomoni L."/>
            <person name="Cosentino E."/>
            <person name="Cuine S."/>
            <person name="Li-Beisson Y."/>
            <person name="Delledonne M."/>
            <person name="Ballottari M."/>
        </authorList>
    </citation>
    <scope>NUCLEOTIDE SEQUENCE</scope>
    <source>
        <strain evidence="4">211/11P</strain>
    </source>
</reference>
<evidence type="ECO:0000313" key="5">
    <source>
        <dbReference type="Proteomes" id="UP001055712"/>
    </source>
</evidence>
<keyword evidence="5" id="KW-1185">Reference proteome</keyword>
<name>A0A9D4YSK7_CHLVU</name>
<dbReference type="SUPFAM" id="SSF53335">
    <property type="entry name" value="S-adenosyl-L-methionine-dependent methyltransferases"/>
    <property type="match status" value="1"/>
</dbReference>
<gene>
    <name evidence="4" type="ORF">D9Q98_009493</name>
</gene>
<proteinExistence type="predicted"/>
<evidence type="ECO:0000256" key="1">
    <source>
        <dbReference type="ARBA" id="ARBA00022603"/>
    </source>
</evidence>
<dbReference type="GO" id="GO:0032259">
    <property type="term" value="P:methylation"/>
    <property type="evidence" value="ECO:0007669"/>
    <property type="project" value="UniProtKB-KW"/>
</dbReference>
<organism evidence="4 5">
    <name type="scientific">Chlorella vulgaris</name>
    <name type="common">Green alga</name>
    <dbReference type="NCBI Taxonomy" id="3077"/>
    <lineage>
        <taxon>Eukaryota</taxon>
        <taxon>Viridiplantae</taxon>
        <taxon>Chlorophyta</taxon>
        <taxon>core chlorophytes</taxon>
        <taxon>Trebouxiophyceae</taxon>
        <taxon>Chlorellales</taxon>
        <taxon>Chlorellaceae</taxon>
        <taxon>Chlorella clade</taxon>
        <taxon>Chlorella</taxon>
    </lineage>
</organism>
<evidence type="ECO:0000313" key="4">
    <source>
        <dbReference type="EMBL" id="KAI3424133.1"/>
    </source>
</evidence>
<dbReference type="CDD" id="cd02440">
    <property type="entry name" value="AdoMet_MTases"/>
    <property type="match status" value="1"/>
</dbReference>
<protein>
    <recommendedName>
        <fullName evidence="3">Methyltransferase domain-containing protein</fullName>
    </recommendedName>
</protein>
<dbReference type="Proteomes" id="UP001055712">
    <property type="component" value="Unassembled WGS sequence"/>
</dbReference>
<keyword evidence="2" id="KW-0808">Transferase</keyword>
<dbReference type="Gene3D" id="3.40.50.150">
    <property type="entry name" value="Vaccinia Virus protein VP39"/>
    <property type="match status" value="1"/>
</dbReference>
<comment type="caution">
    <text evidence="4">The sequence shown here is derived from an EMBL/GenBank/DDBJ whole genome shotgun (WGS) entry which is preliminary data.</text>
</comment>
<feature type="domain" description="Methyltransferase" evidence="3">
    <location>
        <begin position="74"/>
        <end position="180"/>
    </location>
</feature>
<reference evidence="4" key="2">
    <citation type="submission" date="2020-11" db="EMBL/GenBank/DDBJ databases">
        <authorList>
            <person name="Cecchin M."/>
            <person name="Marcolungo L."/>
            <person name="Rossato M."/>
            <person name="Girolomoni L."/>
            <person name="Cosentino E."/>
            <person name="Cuine S."/>
            <person name="Li-Beisson Y."/>
            <person name="Delledonne M."/>
            <person name="Ballottari M."/>
        </authorList>
    </citation>
    <scope>NUCLEOTIDE SEQUENCE</scope>
    <source>
        <strain evidence="4">211/11P</strain>
        <tissue evidence="4">Whole cell</tissue>
    </source>
</reference>
<dbReference type="InterPro" id="IPR029063">
    <property type="entry name" value="SAM-dependent_MTases_sf"/>
</dbReference>
<dbReference type="AlphaFoldDB" id="A0A9D4YSK7"/>
<evidence type="ECO:0000256" key="2">
    <source>
        <dbReference type="ARBA" id="ARBA00022679"/>
    </source>
</evidence>
<evidence type="ECO:0000259" key="3">
    <source>
        <dbReference type="Pfam" id="PF13649"/>
    </source>
</evidence>
<dbReference type="PANTHER" id="PTHR43861:SF1">
    <property type="entry name" value="TRANS-ACONITATE 2-METHYLTRANSFERASE"/>
    <property type="match status" value="1"/>
</dbReference>
<accession>A0A9D4YSK7</accession>
<sequence length="271" mass="29588">MGGTADVLPPEHDSVSARLADSQCDTSVAIFKQSWSTYHKLLEVDFLEHRALYTALRAMLLASFGAHATPVAMLDLGCGDAMQIAASLRQCGAPGGELRLACYTGVDMSAPALDLAAEYLSFLKPECDVQLVEQDMKEFVAASPSQSYDLAFASFAMHHLSLDGKIEFAAQVARCLKPGGMFVLVDIFLKEGEDRVQYMKRYRTNIDEAVTRGIIEAGEAETVMAHIDEFDFPESLLEFDGLAKGAGFESADCLLTDSKEFGRLVVLRKPR</sequence>
<dbReference type="PANTHER" id="PTHR43861">
    <property type="entry name" value="TRANS-ACONITATE 2-METHYLTRANSFERASE-RELATED"/>
    <property type="match status" value="1"/>
</dbReference>
<dbReference type="Pfam" id="PF13649">
    <property type="entry name" value="Methyltransf_25"/>
    <property type="match status" value="1"/>
</dbReference>
<dbReference type="OrthoDB" id="508371at2759"/>
<dbReference type="InterPro" id="IPR041698">
    <property type="entry name" value="Methyltransf_25"/>
</dbReference>
<dbReference type="EMBL" id="SIDB01000013">
    <property type="protein sequence ID" value="KAI3424133.1"/>
    <property type="molecule type" value="Genomic_DNA"/>
</dbReference>